<comment type="cofactor">
    <cofactor evidence="7">
        <name>[4Fe-4S] cluster</name>
        <dbReference type="ChEBI" id="CHEBI:49883"/>
    </cofactor>
    <text evidence="7">Binds 1 [4Fe-4S] cluster.</text>
</comment>
<dbReference type="InterPro" id="IPR058579">
    <property type="entry name" value="IspG_C"/>
</dbReference>
<dbReference type="GO" id="GO:0141197">
    <property type="term" value="F:4-hydroxy-3-methylbut-2-enyl-diphosphate synthase activity (flavodoxin)"/>
    <property type="evidence" value="ECO:0007669"/>
    <property type="project" value="UniProtKB-EC"/>
</dbReference>
<dbReference type="UniPathway" id="UPA00056">
    <property type="reaction ID" value="UER00096"/>
</dbReference>
<protein>
    <recommendedName>
        <fullName evidence="7">4-hydroxy-3-methylbut-2-en-1-yl diphosphate synthase (flavodoxin)</fullName>
        <ecNumber evidence="7">1.17.7.3</ecNumber>
    </recommendedName>
    <alternativeName>
        <fullName evidence="7">1-hydroxy-2-methyl-2-(E)-butenyl 4-diphosphate synthase</fullName>
    </alternativeName>
</protein>
<dbReference type="Gene3D" id="3.30.413.10">
    <property type="entry name" value="Sulfite Reductase Hemoprotein, domain 1"/>
    <property type="match status" value="1"/>
</dbReference>
<dbReference type="GO" id="GO:0046429">
    <property type="term" value="F:4-hydroxy-3-methylbut-2-en-1-yl diphosphate synthase activity (ferredoxin)"/>
    <property type="evidence" value="ECO:0007669"/>
    <property type="project" value="UniProtKB-UniRule"/>
</dbReference>
<evidence type="ECO:0000259" key="9">
    <source>
        <dbReference type="Pfam" id="PF26540"/>
    </source>
</evidence>
<keyword evidence="4 7" id="KW-0408">Iron</keyword>
<evidence type="ECO:0000256" key="2">
    <source>
        <dbReference type="ARBA" id="ARBA00022723"/>
    </source>
</evidence>
<dbReference type="OrthoDB" id="9803214at2"/>
<evidence type="ECO:0000256" key="4">
    <source>
        <dbReference type="ARBA" id="ARBA00023004"/>
    </source>
</evidence>
<dbReference type="Pfam" id="PF04551">
    <property type="entry name" value="GcpE"/>
    <property type="match status" value="1"/>
</dbReference>
<sequence length="429" mass="45930">MTKSAGDYFSKPFPRRKSVGVNVGGVTVGGDAPIVVQSMTNTDTADADSTVAQVAALARAGSELVRITVDRDEAAAAVPRIKERLERIGINVPLIGDFHYNGHKLLTDHPGCAEALDKYRINPGNVGFKAKRDKQFSQIIEMALEYDKPVRIGVNWGSLDQELLTHLMDENQENGSPLTAEQVMREAICQSGLLSAQRAEELGLGRDKIILSAKVSQVQDLIAVYTDLAQRCDYALHLGLTEAGMGTKGIVASAASMGVLLQQGIGDTVRVSLTPEPGGDRSREVQVSQELLQVMGFRSFVPVVAACPGCGRTTSTVFQELAQDIQGHIRDNMPIWREKYPGVEGLNVAVMGCIVNGPGESKHADIGISLPGTGEEPAAPVFIDGKKAVTLRGPNIANEFKDMVLDYIEKRFGTGEASASDDELSSDVA</sequence>
<dbReference type="InterPro" id="IPR011005">
    <property type="entry name" value="Dihydropteroate_synth-like_sf"/>
</dbReference>
<dbReference type="PANTHER" id="PTHR30454">
    <property type="entry name" value="4-HYDROXY-3-METHYLBUT-2-EN-1-YL DIPHOSPHATE SYNTHASE"/>
    <property type="match status" value="1"/>
</dbReference>
<reference evidence="10 11" key="1">
    <citation type="submission" date="2016-03" db="EMBL/GenBank/DDBJ databases">
        <title>Genome sequence of Nesiotobacter sp. nov., a moderately halophilic alphaproteobacterium isolated from the Yellow Sea, China.</title>
        <authorList>
            <person name="Zhang G."/>
            <person name="Zhang R."/>
        </authorList>
    </citation>
    <scope>NUCLEOTIDE SEQUENCE [LARGE SCALE GENOMIC DNA]</scope>
    <source>
        <strain evidence="10 11">WB1-6</strain>
    </source>
</reference>
<comment type="caution">
    <text evidence="10">The sequence shown here is derived from an EMBL/GenBank/DDBJ whole genome shotgun (WGS) entry which is preliminary data.</text>
</comment>
<keyword evidence="2 7" id="KW-0479">Metal-binding</keyword>
<dbReference type="NCBIfam" id="TIGR00612">
    <property type="entry name" value="ispG_gcpE"/>
    <property type="match status" value="1"/>
</dbReference>
<keyword evidence="5 7" id="KW-0411">Iron-sulfur</keyword>
<evidence type="ECO:0000256" key="7">
    <source>
        <dbReference type="HAMAP-Rule" id="MF_00159"/>
    </source>
</evidence>
<feature type="domain" description="IspG TIM-barrel" evidence="8">
    <location>
        <begin position="21"/>
        <end position="288"/>
    </location>
</feature>
<feature type="binding site" evidence="7">
    <location>
        <position position="360"/>
    </location>
    <ligand>
        <name>[4Fe-4S] cluster</name>
        <dbReference type="ChEBI" id="CHEBI:49883"/>
    </ligand>
</feature>
<dbReference type="GO" id="GO:0051539">
    <property type="term" value="F:4 iron, 4 sulfur cluster binding"/>
    <property type="evidence" value="ECO:0007669"/>
    <property type="project" value="UniProtKB-UniRule"/>
</dbReference>
<proteinExistence type="inferred from homology"/>
<dbReference type="EMBL" id="LVVZ01000010">
    <property type="protein sequence ID" value="OKL44844.1"/>
    <property type="molecule type" value="Genomic_DNA"/>
</dbReference>
<evidence type="ECO:0000256" key="6">
    <source>
        <dbReference type="ARBA" id="ARBA00023229"/>
    </source>
</evidence>
<dbReference type="SUPFAM" id="SSF56014">
    <property type="entry name" value="Nitrite and sulphite reductase 4Fe-4S domain-like"/>
    <property type="match status" value="1"/>
</dbReference>
<dbReference type="HAMAP" id="MF_00159">
    <property type="entry name" value="IspG"/>
    <property type="match status" value="1"/>
</dbReference>
<dbReference type="GO" id="GO:0019288">
    <property type="term" value="P:isopentenyl diphosphate biosynthetic process, methylerythritol 4-phosphate pathway"/>
    <property type="evidence" value="ECO:0007669"/>
    <property type="project" value="UniProtKB-UniRule"/>
</dbReference>
<comment type="catalytic activity">
    <reaction evidence="7">
        <text>(2E)-4-hydroxy-3-methylbut-2-enyl diphosphate + oxidized [flavodoxin] + H2O + 2 H(+) = 2-C-methyl-D-erythritol 2,4-cyclic diphosphate + reduced [flavodoxin]</text>
        <dbReference type="Rhea" id="RHEA:43604"/>
        <dbReference type="Rhea" id="RHEA-COMP:10622"/>
        <dbReference type="Rhea" id="RHEA-COMP:10623"/>
        <dbReference type="ChEBI" id="CHEBI:15377"/>
        <dbReference type="ChEBI" id="CHEBI:15378"/>
        <dbReference type="ChEBI" id="CHEBI:57618"/>
        <dbReference type="ChEBI" id="CHEBI:58210"/>
        <dbReference type="ChEBI" id="CHEBI:58483"/>
        <dbReference type="ChEBI" id="CHEBI:128753"/>
        <dbReference type="EC" id="1.17.7.3"/>
    </reaction>
</comment>
<comment type="similarity">
    <text evidence="7">Belongs to the IspG family.</text>
</comment>
<dbReference type="GO" id="GO:0016114">
    <property type="term" value="P:terpenoid biosynthetic process"/>
    <property type="evidence" value="ECO:0007669"/>
    <property type="project" value="InterPro"/>
</dbReference>
<dbReference type="InterPro" id="IPR058578">
    <property type="entry name" value="IspG_TIM"/>
</dbReference>
<feature type="domain" description="IspG C-terminal" evidence="9">
    <location>
        <begin position="304"/>
        <end position="404"/>
    </location>
</feature>
<evidence type="ECO:0000256" key="3">
    <source>
        <dbReference type="ARBA" id="ARBA00023002"/>
    </source>
</evidence>
<gene>
    <name evidence="7 10" type="primary">ispG</name>
    <name evidence="10" type="ORF">A3843_05990</name>
</gene>
<keyword evidence="11" id="KW-1185">Reference proteome</keyword>
<evidence type="ECO:0000256" key="1">
    <source>
        <dbReference type="ARBA" id="ARBA00022485"/>
    </source>
</evidence>
<name>A0A1U7JJH0_9HYPH</name>
<feature type="binding site" evidence="7">
    <location>
        <position position="307"/>
    </location>
    <ligand>
        <name>[4Fe-4S] cluster</name>
        <dbReference type="ChEBI" id="CHEBI:49883"/>
    </ligand>
</feature>
<dbReference type="FunFam" id="3.30.413.10:FF:000012">
    <property type="entry name" value="4-hydroxy-3-methylbut-2-en-1-yl diphosphate synthase (flavodoxin)"/>
    <property type="match status" value="1"/>
</dbReference>
<dbReference type="STRING" id="197461.A3843_05990"/>
<feature type="binding site" evidence="7">
    <location>
        <position position="310"/>
    </location>
    <ligand>
        <name>[4Fe-4S] cluster</name>
        <dbReference type="ChEBI" id="CHEBI:49883"/>
    </ligand>
</feature>
<feature type="binding site" evidence="7">
    <location>
        <position position="353"/>
    </location>
    <ligand>
        <name>[4Fe-4S] cluster</name>
        <dbReference type="ChEBI" id="CHEBI:49883"/>
    </ligand>
</feature>
<dbReference type="Proteomes" id="UP000185783">
    <property type="component" value="Unassembled WGS sequence"/>
</dbReference>
<evidence type="ECO:0000259" key="8">
    <source>
        <dbReference type="Pfam" id="PF04551"/>
    </source>
</evidence>
<dbReference type="AlphaFoldDB" id="A0A1U7JJH0"/>
<dbReference type="Pfam" id="PF26540">
    <property type="entry name" value="GcpE_C"/>
    <property type="match status" value="1"/>
</dbReference>
<dbReference type="InterPro" id="IPR016425">
    <property type="entry name" value="IspG_bac"/>
</dbReference>
<dbReference type="GO" id="GO:0005506">
    <property type="term" value="F:iron ion binding"/>
    <property type="evidence" value="ECO:0007669"/>
    <property type="project" value="InterPro"/>
</dbReference>
<evidence type="ECO:0000313" key="11">
    <source>
        <dbReference type="Proteomes" id="UP000185783"/>
    </source>
</evidence>
<keyword evidence="3 7" id="KW-0560">Oxidoreductase</keyword>
<dbReference type="RefSeq" id="WP_028481360.1">
    <property type="nucleotide sequence ID" value="NZ_LVVZ01000010.1"/>
</dbReference>
<evidence type="ECO:0000256" key="5">
    <source>
        <dbReference type="ARBA" id="ARBA00023014"/>
    </source>
</evidence>
<organism evidence="10 11">
    <name type="scientific">Pseudovibrio exalbescens</name>
    <dbReference type="NCBI Taxonomy" id="197461"/>
    <lineage>
        <taxon>Bacteria</taxon>
        <taxon>Pseudomonadati</taxon>
        <taxon>Pseudomonadota</taxon>
        <taxon>Alphaproteobacteria</taxon>
        <taxon>Hyphomicrobiales</taxon>
        <taxon>Stappiaceae</taxon>
        <taxon>Pseudovibrio</taxon>
    </lineage>
</organism>
<keyword evidence="6 7" id="KW-0414">Isoprene biosynthesis</keyword>
<comment type="function">
    <text evidence="7">Converts 2C-methyl-D-erythritol 2,4-cyclodiphosphate (ME-2,4cPP) into 1-hydroxy-2-methyl-2-(E)-butenyl 4-diphosphate.</text>
</comment>
<dbReference type="Gene3D" id="3.20.20.20">
    <property type="entry name" value="Dihydropteroate synthase-like"/>
    <property type="match status" value="1"/>
</dbReference>
<keyword evidence="1 7" id="KW-0004">4Fe-4S</keyword>
<dbReference type="PANTHER" id="PTHR30454:SF0">
    <property type="entry name" value="4-HYDROXY-3-METHYLBUT-2-EN-1-YL DIPHOSPHATE SYNTHASE (FERREDOXIN), CHLOROPLASTIC"/>
    <property type="match status" value="1"/>
</dbReference>
<dbReference type="EC" id="1.17.7.3" evidence="7"/>
<evidence type="ECO:0000313" key="10">
    <source>
        <dbReference type="EMBL" id="OKL44844.1"/>
    </source>
</evidence>
<dbReference type="NCBIfam" id="NF001540">
    <property type="entry name" value="PRK00366.1"/>
    <property type="match status" value="1"/>
</dbReference>
<accession>A0A1U7JJH0</accession>
<dbReference type="InterPro" id="IPR004588">
    <property type="entry name" value="IspG_bac-typ"/>
</dbReference>
<dbReference type="PIRSF" id="PIRSF004640">
    <property type="entry name" value="IspG"/>
    <property type="match status" value="1"/>
</dbReference>
<comment type="pathway">
    <text evidence="7">Isoprenoid biosynthesis; isopentenyl diphosphate biosynthesis via DXP pathway; isopentenyl diphosphate from 1-deoxy-D-xylulose 5-phosphate: step 5/6.</text>
</comment>
<dbReference type="InterPro" id="IPR045854">
    <property type="entry name" value="NO2/SO3_Rdtase_4Fe4S_sf"/>
</dbReference>